<protein>
    <submittedName>
        <fullName evidence="1">Uncharacterized protein</fullName>
    </submittedName>
</protein>
<dbReference type="Proteomes" id="UP001321473">
    <property type="component" value="Unassembled WGS sequence"/>
</dbReference>
<organism evidence="1 2">
    <name type="scientific">Amblyomma americanum</name>
    <name type="common">Lone star tick</name>
    <dbReference type="NCBI Taxonomy" id="6943"/>
    <lineage>
        <taxon>Eukaryota</taxon>
        <taxon>Metazoa</taxon>
        <taxon>Ecdysozoa</taxon>
        <taxon>Arthropoda</taxon>
        <taxon>Chelicerata</taxon>
        <taxon>Arachnida</taxon>
        <taxon>Acari</taxon>
        <taxon>Parasitiformes</taxon>
        <taxon>Ixodida</taxon>
        <taxon>Ixodoidea</taxon>
        <taxon>Ixodidae</taxon>
        <taxon>Amblyomminae</taxon>
        <taxon>Amblyomma</taxon>
    </lineage>
</organism>
<dbReference type="EMBL" id="JARKHS020021686">
    <property type="protein sequence ID" value="KAK8770072.1"/>
    <property type="molecule type" value="Genomic_DNA"/>
</dbReference>
<reference evidence="1 2" key="1">
    <citation type="journal article" date="2023" name="Arcadia Sci">
        <title>De novo assembly of a long-read Amblyomma americanum tick genome.</title>
        <authorList>
            <person name="Chou S."/>
            <person name="Poskanzer K.E."/>
            <person name="Rollins M."/>
            <person name="Thuy-Boun P.S."/>
        </authorList>
    </citation>
    <scope>NUCLEOTIDE SEQUENCE [LARGE SCALE GENOMIC DNA]</scope>
    <source>
        <strain evidence="1">F_SG_1</strain>
        <tissue evidence="1">Salivary glands</tissue>
    </source>
</reference>
<sequence length="223" mass="26014">MPFRNITVAQDEFAEIGDVGKRVRDRLDYFADHKTNSYGVVDMECMAYALDQAYVVNVFNLFNVSRYFAKLITYNASAAADPPNNTPSPENVHRFVYLTHVPYSEMLEGRDCVIQTPQVLFRLNTTYQYHREPTSIICVARTNLTYLFSFAVYAIDYDDSDYACPRLSPYGPYSRLRMLYQLRNYLSRHYLNESDEPGCHKVQPKFITPEDFWKIESWPNEGV</sequence>
<name>A0AAQ4E5Y2_AMBAM</name>
<evidence type="ECO:0000313" key="1">
    <source>
        <dbReference type="EMBL" id="KAK8770072.1"/>
    </source>
</evidence>
<evidence type="ECO:0000313" key="2">
    <source>
        <dbReference type="Proteomes" id="UP001321473"/>
    </source>
</evidence>
<dbReference type="AlphaFoldDB" id="A0AAQ4E5Y2"/>
<accession>A0AAQ4E5Y2</accession>
<proteinExistence type="predicted"/>
<gene>
    <name evidence="1" type="ORF">V5799_013463</name>
</gene>
<keyword evidence="2" id="KW-1185">Reference proteome</keyword>
<comment type="caution">
    <text evidence="1">The sequence shown here is derived from an EMBL/GenBank/DDBJ whole genome shotgun (WGS) entry which is preliminary data.</text>
</comment>